<keyword evidence="2" id="KW-1185">Reference proteome</keyword>
<evidence type="ECO:0000313" key="2">
    <source>
        <dbReference type="Proteomes" id="UP000660885"/>
    </source>
</evidence>
<proteinExistence type="predicted"/>
<protein>
    <recommendedName>
        <fullName evidence="3">RNA helicase</fullName>
    </recommendedName>
</protein>
<organism evidence="1 2">
    <name type="scientific">Belnapia arida</name>
    <dbReference type="NCBI Taxonomy" id="2804533"/>
    <lineage>
        <taxon>Bacteria</taxon>
        <taxon>Pseudomonadati</taxon>
        <taxon>Pseudomonadota</taxon>
        <taxon>Alphaproteobacteria</taxon>
        <taxon>Acetobacterales</taxon>
        <taxon>Roseomonadaceae</taxon>
        <taxon>Belnapia</taxon>
    </lineage>
</organism>
<dbReference type="Proteomes" id="UP000660885">
    <property type="component" value="Unassembled WGS sequence"/>
</dbReference>
<sequence length="85" mass="9508">MSLDLYVWLAYRLHQLERSAPIRWPAVQAQFGAGFKELRHFRPAFLKALDAALAAYPEARVTADEAGLVLHPSRPAVSRPALIRA</sequence>
<dbReference type="EMBL" id="JAETWB010000060">
    <property type="protein sequence ID" value="MBL6082329.1"/>
    <property type="molecule type" value="Genomic_DNA"/>
</dbReference>
<name>A0ABS1UEE9_9PROT</name>
<gene>
    <name evidence="1" type="ORF">JMJ56_30610</name>
</gene>
<reference evidence="1 2" key="1">
    <citation type="submission" date="2021-01" db="EMBL/GenBank/DDBJ databases">
        <title>Belnapia mucosa sp. nov. and Belnapia arida sp. nov., isolated from the Tabernas Desert (Almeria, Spain).</title>
        <authorList>
            <person name="Molina-Menor E."/>
            <person name="Vidal-Verdu A."/>
            <person name="Calonge A."/>
            <person name="Satari L."/>
            <person name="Pereto J."/>
            <person name="Porcar M."/>
        </authorList>
    </citation>
    <scope>NUCLEOTIDE SEQUENCE [LARGE SCALE GENOMIC DNA]</scope>
    <source>
        <strain evidence="1 2">T18</strain>
    </source>
</reference>
<evidence type="ECO:0000313" key="1">
    <source>
        <dbReference type="EMBL" id="MBL6082329.1"/>
    </source>
</evidence>
<evidence type="ECO:0008006" key="3">
    <source>
        <dbReference type="Google" id="ProtNLM"/>
    </source>
</evidence>
<dbReference type="RefSeq" id="WP_202835540.1">
    <property type="nucleotide sequence ID" value="NZ_JAETWB010000060.1"/>
</dbReference>
<accession>A0ABS1UEE9</accession>
<comment type="caution">
    <text evidence="1">The sequence shown here is derived from an EMBL/GenBank/DDBJ whole genome shotgun (WGS) entry which is preliminary data.</text>
</comment>